<evidence type="ECO:0000256" key="3">
    <source>
        <dbReference type="ARBA" id="ARBA00022692"/>
    </source>
</evidence>
<proteinExistence type="predicted"/>
<dbReference type="EC" id="2.7.10.1" evidence="2"/>
<dbReference type="SMART" id="SM00409">
    <property type="entry name" value="IG"/>
    <property type="match status" value="2"/>
</dbReference>
<evidence type="ECO:0000256" key="1">
    <source>
        <dbReference type="ARBA" id="ARBA00004167"/>
    </source>
</evidence>
<keyword evidence="5 11" id="KW-0472">Membrane</keyword>
<organism evidence="14 15">
    <name type="scientific">Holothuria leucospilota</name>
    <name type="common">Black long sea cucumber</name>
    <name type="synonym">Mertensiothuria leucospilota</name>
    <dbReference type="NCBI Taxonomy" id="206669"/>
    <lineage>
        <taxon>Eukaryota</taxon>
        <taxon>Metazoa</taxon>
        <taxon>Echinodermata</taxon>
        <taxon>Eleutherozoa</taxon>
        <taxon>Echinozoa</taxon>
        <taxon>Holothuroidea</taxon>
        <taxon>Aspidochirotacea</taxon>
        <taxon>Aspidochirotida</taxon>
        <taxon>Holothuriidae</taxon>
        <taxon>Holothuria</taxon>
    </lineage>
</organism>
<dbReference type="InterPro" id="IPR036179">
    <property type="entry name" value="Ig-like_dom_sf"/>
</dbReference>
<reference evidence="14" key="1">
    <citation type="submission" date="2021-10" db="EMBL/GenBank/DDBJ databases">
        <title>Tropical sea cucumber genome reveals ecological adaptation and Cuvierian tubules defense mechanism.</title>
        <authorList>
            <person name="Chen T."/>
        </authorList>
    </citation>
    <scope>NUCLEOTIDE SEQUENCE</scope>
    <source>
        <strain evidence="14">Nanhai2018</strain>
        <tissue evidence="14">Muscle</tissue>
    </source>
</reference>
<feature type="compositionally biased region" description="Polar residues" evidence="10">
    <location>
        <begin position="691"/>
        <end position="702"/>
    </location>
</feature>
<feature type="transmembrane region" description="Helical" evidence="11">
    <location>
        <begin position="335"/>
        <end position="359"/>
    </location>
</feature>
<evidence type="ECO:0000256" key="2">
    <source>
        <dbReference type="ARBA" id="ARBA00011902"/>
    </source>
</evidence>
<dbReference type="PROSITE" id="PS50011">
    <property type="entry name" value="PROTEIN_KINASE_DOM"/>
    <property type="match status" value="1"/>
</dbReference>
<comment type="subcellular location">
    <subcellularLocation>
        <location evidence="1">Membrane</location>
        <topology evidence="1">Single-pass membrane protein</topology>
    </subcellularLocation>
</comment>
<dbReference type="PIRSF" id="PIRSF000615">
    <property type="entry name" value="TyrPK_CSF1-R"/>
    <property type="match status" value="1"/>
</dbReference>
<dbReference type="Proteomes" id="UP001152320">
    <property type="component" value="Chromosome 10"/>
</dbReference>
<dbReference type="Gene3D" id="2.60.40.10">
    <property type="entry name" value="Immunoglobulins"/>
    <property type="match status" value="2"/>
</dbReference>
<dbReference type="PANTHER" id="PTHR24416">
    <property type="entry name" value="TYROSINE-PROTEIN KINASE RECEPTOR"/>
    <property type="match status" value="1"/>
</dbReference>
<evidence type="ECO:0000256" key="8">
    <source>
        <dbReference type="ARBA" id="ARBA00051243"/>
    </source>
</evidence>
<feature type="domain" description="Protein kinase" evidence="12">
    <location>
        <begin position="365"/>
        <end position="651"/>
    </location>
</feature>
<dbReference type="AlphaFoldDB" id="A0A9Q1BXQ8"/>
<keyword evidence="14" id="KW-0675">Receptor</keyword>
<dbReference type="InterPro" id="IPR001245">
    <property type="entry name" value="Ser-Thr/Tyr_kinase_cat_dom"/>
</dbReference>
<gene>
    <name evidence="14" type="ORF">HOLleu_21485</name>
</gene>
<dbReference type="InterPro" id="IPR013151">
    <property type="entry name" value="Immunoglobulin_dom"/>
</dbReference>
<dbReference type="InterPro" id="IPR050122">
    <property type="entry name" value="RTK"/>
</dbReference>
<dbReference type="PANTHER" id="PTHR24416:SF617">
    <property type="entry name" value="RET ONCOGENE, ISOFORM A"/>
    <property type="match status" value="1"/>
</dbReference>
<dbReference type="GO" id="GO:0004714">
    <property type="term" value="F:transmembrane receptor protein tyrosine kinase activity"/>
    <property type="evidence" value="ECO:0007669"/>
    <property type="project" value="UniProtKB-EC"/>
</dbReference>
<feature type="compositionally biased region" description="Basic and acidic residues" evidence="10">
    <location>
        <begin position="665"/>
        <end position="678"/>
    </location>
</feature>
<dbReference type="GO" id="GO:0043235">
    <property type="term" value="C:receptor complex"/>
    <property type="evidence" value="ECO:0007669"/>
    <property type="project" value="TreeGrafter"/>
</dbReference>
<dbReference type="OrthoDB" id="28230at2759"/>
<comment type="caution">
    <text evidence="14">The sequence shown here is derived from an EMBL/GenBank/DDBJ whole genome shotgun (WGS) entry which is preliminary data.</text>
</comment>
<keyword evidence="7" id="KW-0393">Immunoglobulin domain</keyword>
<evidence type="ECO:0000256" key="11">
    <source>
        <dbReference type="SAM" id="Phobius"/>
    </source>
</evidence>
<dbReference type="SUPFAM" id="SSF48726">
    <property type="entry name" value="Immunoglobulin"/>
    <property type="match status" value="2"/>
</dbReference>
<dbReference type="PROSITE" id="PS50835">
    <property type="entry name" value="IG_LIKE"/>
    <property type="match status" value="2"/>
</dbReference>
<comment type="catalytic activity">
    <reaction evidence="8">
        <text>L-tyrosyl-[protein] + ATP = O-phospho-L-tyrosyl-[protein] + ADP + H(+)</text>
        <dbReference type="Rhea" id="RHEA:10596"/>
        <dbReference type="Rhea" id="RHEA-COMP:10136"/>
        <dbReference type="Rhea" id="RHEA-COMP:20101"/>
        <dbReference type="ChEBI" id="CHEBI:15378"/>
        <dbReference type="ChEBI" id="CHEBI:30616"/>
        <dbReference type="ChEBI" id="CHEBI:46858"/>
        <dbReference type="ChEBI" id="CHEBI:61978"/>
        <dbReference type="ChEBI" id="CHEBI:456216"/>
        <dbReference type="EC" id="2.7.10.1"/>
    </reaction>
</comment>
<dbReference type="GO" id="GO:0005524">
    <property type="term" value="F:ATP binding"/>
    <property type="evidence" value="ECO:0007669"/>
    <property type="project" value="InterPro"/>
</dbReference>
<feature type="compositionally biased region" description="Polar residues" evidence="10">
    <location>
        <begin position="650"/>
        <end position="664"/>
    </location>
</feature>
<evidence type="ECO:0000313" key="15">
    <source>
        <dbReference type="Proteomes" id="UP001152320"/>
    </source>
</evidence>
<keyword evidence="3 11" id="KW-0812">Transmembrane</keyword>
<evidence type="ECO:0000256" key="7">
    <source>
        <dbReference type="ARBA" id="ARBA00023319"/>
    </source>
</evidence>
<keyword evidence="4 11" id="KW-1133">Transmembrane helix</keyword>
<dbReference type="InterPro" id="IPR000719">
    <property type="entry name" value="Prot_kinase_dom"/>
</dbReference>
<dbReference type="GO" id="GO:0005886">
    <property type="term" value="C:plasma membrane"/>
    <property type="evidence" value="ECO:0007669"/>
    <property type="project" value="TreeGrafter"/>
</dbReference>
<dbReference type="Pfam" id="PF07714">
    <property type="entry name" value="PK_Tyr_Ser-Thr"/>
    <property type="match status" value="1"/>
</dbReference>
<dbReference type="Gene3D" id="1.10.510.10">
    <property type="entry name" value="Transferase(Phosphotransferase) domain 1"/>
    <property type="match status" value="1"/>
</dbReference>
<evidence type="ECO:0000256" key="6">
    <source>
        <dbReference type="ARBA" id="ARBA00023180"/>
    </source>
</evidence>
<dbReference type="Pfam" id="PF13927">
    <property type="entry name" value="Ig_3"/>
    <property type="match status" value="1"/>
</dbReference>
<dbReference type="InterPro" id="IPR011009">
    <property type="entry name" value="Kinase-like_dom_sf"/>
</dbReference>
<dbReference type="GO" id="GO:0007169">
    <property type="term" value="P:cell surface receptor protein tyrosine kinase signaling pathway"/>
    <property type="evidence" value="ECO:0007669"/>
    <property type="project" value="TreeGrafter"/>
</dbReference>
<feature type="domain" description="Ig-like" evidence="13">
    <location>
        <begin position="35"/>
        <end position="126"/>
    </location>
</feature>
<evidence type="ECO:0000256" key="9">
    <source>
        <dbReference type="PIRSR" id="PIRSR000615-3"/>
    </source>
</evidence>
<evidence type="ECO:0000259" key="13">
    <source>
        <dbReference type="PROSITE" id="PS50835"/>
    </source>
</evidence>
<dbReference type="PRINTS" id="PR00109">
    <property type="entry name" value="TYRKINASE"/>
</dbReference>
<keyword evidence="6" id="KW-0325">Glycoprotein</keyword>
<dbReference type="SUPFAM" id="SSF56112">
    <property type="entry name" value="Protein kinase-like (PK-like)"/>
    <property type="match status" value="1"/>
</dbReference>
<dbReference type="EMBL" id="JAIZAY010000010">
    <property type="protein sequence ID" value="KAJ8034583.1"/>
    <property type="molecule type" value="Genomic_DNA"/>
</dbReference>
<keyword evidence="9" id="KW-0460">Magnesium</keyword>
<dbReference type="InterPro" id="IPR003599">
    <property type="entry name" value="Ig_sub"/>
</dbReference>
<keyword evidence="9" id="KW-0479">Metal-binding</keyword>
<keyword evidence="15" id="KW-1185">Reference proteome</keyword>
<feature type="region of interest" description="Disordered" evidence="10">
    <location>
        <begin position="648"/>
        <end position="702"/>
    </location>
</feature>
<evidence type="ECO:0000256" key="4">
    <source>
        <dbReference type="ARBA" id="ARBA00022989"/>
    </source>
</evidence>
<accession>A0A9Q1BXQ8</accession>
<name>A0A9Q1BXQ8_HOLLE</name>
<evidence type="ECO:0000259" key="12">
    <source>
        <dbReference type="PROSITE" id="PS50011"/>
    </source>
</evidence>
<dbReference type="InterPro" id="IPR007110">
    <property type="entry name" value="Ig-like_dom"/>
</dbReference>
<feature type="domain" description="Ig-like" evidence="13">
    <location>
        <begin position="128"/>
        <end position="195"/>
    </location>
</feature>
<dbReference type="Pfam" id="PF00047">
    <property type="entry name" value="ig"/>
    <property type="match status" value="1"/>
</dbReference>
<evidence type="ECO:0000313" key="14">
    <source>
        <dbReference type="EMBL" id="KAJ8034583.1"/>
    </source>
</evidence>
<evidence type="ECO:0000256" key="10">
    <source>
        <dbReference type="SAM" id="MobiDB-lite"/>
    </source>
</evidence>
<dbReference type="InterPro" id="IPR013783">
    <property type="entry name" value="Ig-like_fold"/>
</dbReference>
<sequence>MGRPFLAFLCGILTFSNEIKGSLGLISLIKIVNIGESVKLQCENRDRTSGTFVWWVNGQIGFSGSTRLEKSFDNLGIVSLSETASVLQIFSFKPNNEGNYTCALGRTAEMTFFVTSQDKTVAKTVSTGERTSFQCNIGRKHSGKIAWLVNGKVTFTSSHTRLDNARMTYENGTSVLKFDNILQMNEGNYTCLVENIPVITVLVKIKVPYILFEDVERTNDVTRLQIMCMNSECPTNLSLKSGSIYVFQCYSYISIEEPHVFQWKVNDRPTNHHVMPSIILEHDSSAVRYTEGSQLVLHCQPDFKRISCSVNNASVMISIDVDGDSLWNKVLPVPFIVIPGAVILLALVACITFIAFLAFKKKRHFEVNSRENEGCFIPVFLRQQISFNVEIPSSSYILRFAGTLSTKTLDDSKVLISCPRDTMDPMNRRLWNSYSQIILQLPEHSNVLRAIGICEDIETSYILQDYSCTVTLKSHLDPECVLPSAESSSIMYGAKLRIAYDIINGMEFIVSRGCCHPGLSTNTILVNSVQLCKLYDFCSREDGSNCLKFYLKRNDDTFKRLAPECLLRGEYSTASDVWAIAVVIWEVFSSGNDPFRGVNRVDFERLLQRNVMLEQPKDCPEEVYDVMKLCWAYKSSDRLQMTEMKRKLESLSNTRPKARPSNSCDTKDRKSNQERKSNQTEAPVYQFPVRPNSNRSFLSISS</sequence>
<protein>
    <recommendedName>
        <fullName evidence="2">receptor protein-tyrosine kinase</fullName>
        <ecNumber evidence="2">2.7.10.1</ecNumber>
    </recommendedName>
</protein>
<dbReference type="GO" id="GO:0046872">
    <property type="term" value="F:metal ion binding"/>
    <property type="evidence" value="ECO:0007669"/>
    <property type="project" value="UniProtKB-KW"/>
</dbReference>
<feature type="binding site" evidence="9">
    <location>
        <position position="536"/>
    </location>
    <ligand>
        <name>Mg(2+)</name>
        <dbReference type="ChEBI" id="CHEBI:18420"/>
    </ligand>
</feature>
<evidence type="ECO:0000256" key="5">
    <source>
        <dbReference type="ARBA" id="ARBA00023136"/>
    </source>
</evidence>